<feature type="signal peptide" evidence="2">
    <location>
        <begin position="1"/>
        <end position="18"/>
    </location>
</feature>
<dbReference type="EMBL" id="PQIB02000001">
    <property type="protein sequence ID" value="RLN42285.1"/>
    <property type="molecule type" value="Genomic_DNA"/>
</dbReference>
<keyword evidence="4" id="KW-1185">Reference proteome</keyword>
<keyword evidence="2" id="KW-0732">Signal</keyword>
<feature type="region of interest" description="Disordered" evidence="1">
    <location>
        <begin position="93"/>
        <end position="130"/>
    </location>
</feature>
<sequence length="211" mass="23065">MAWITLLTLALVSTTNKCGVFSSTLVALGVGGCFLPIQPLPPDPASHSPTSSRLGGPRRPPQRHSSAPAPHLHPRTPAALPCEPLLSLRTTFLRTDRPRRSDPRDRLRLPTAPPSDHAYPPGARRPRRRTAPVARLVPATRICARLGTLLHRMSASPPSWSRSVDCLLPPIFARLQCWRRSLRSSLPRELTAGKGMQSTSSTSLLILILSR</sequence>
<feature type="compositionally biased region" description="Basic and acidic residues" evidence="1">
    <location>
        <begin position="94"/>
        <end position="108"/>
    </location>
</feature>
<organism evidence="3 4">
    <name type="scientific">Panicum miliaceum</name>
    <name type="common">Proso millet</name>
    <name type="synonym">Broomcorn millet</name>
    <dbReference type="NCBI Taxonomy" id="4540"/>
    <lineage>
        <taxon>Eukaryota</taxon>
        <taxon>Viridiplantae</taxon>
        <taxon>Streptophyta</taxon>
        <taxon>Embryophyta</taxon>
        <taxon>Tracheophyta</taxon>
        <taxon>Spermatophyta</taxon>
        <taxon>Magnoliopsida</taxon>
        <taxon>Liliopsida</taxon>
        <taxon>Poales</taxon>
        <taxon>Poaceae</taxon>
        <taxon>PACMAD clade</taxon>
        <taxon>Panicoideae</taxon>
        <taxon>Panicodae</taxon>
        <taxon>Paniceae</taxon>
        <taxon>Panicinae</taxon>
        <taxon>Panicum</taxon>
        <taxon>Panicum sect. Panicum</taxon>
    </lineage>
</organism>
<dbReference type="AlphaFoldDB" id="A0A3L6TRY6"/>
<name>A0A3L6TRY6_PANMI</name>
<evidence type="ECO:0000256" key="1">
    <source>
        <dbReference type="SAM" id="MobiDB-lite"/>
    </source>
</evidence>
<accession>A0A3L6TRY6</accession>
<feature type="region of interest" description="Disordered" evidence="1">
    <location>
        <begin position="41"/>
        <end position="79"/>
    </location>
</feature>
<comment type="caution">
    <text evidence="3">The sequence shown here is derived from an EMBL/GenBank/DDBJ whole genome shotgun (WGS) entry which is preliminary data.</text>
</comment>
<dbReference type="Proteomes" id="UP000275267">
    <property type="component" value="Unassembled WGS sequence"/>
</dbReference>
<feature type="chain" id="PRO_5018290204" evidence="2">
    <location>
        <begin position="19"/>
        <end position="211"/>
    </location>
</feature>
<evidence type="ECO:0000313" key="4">
    <source>
        <dbReference type="Proteomes" id="UP000275267"/>
    </source>
</evidence>
<evidence type="ECO:0000256" key="2">
    <source>
        <dbReference type="SAM" id="SignalP"/>
    </source>
</evidence>
<protein>
    <submittedName>
        <fullName evidence="3">Uncharacterized protein</fullName>
    </submittedName>
</protein>
<evidence type="ECO:0000313" key="3">
    <source>
        <dbReference type="EMBL" id="RLN42285.1"/>
    </source>
</evidence>
<proteinExistence type="predicted"/>
<gene>
    <name evidence="3" type="ORF">C2845_PM01G49400</name>
</gene>
<reference evidence="4" key="1">
    <citation type="journal article" date="2019" name="Nat. Commun.">
        <title>The genome of broomcorn millet.</title>
        <authorList>
            <person name="Zou C."/>
            <person name="Miki D."/>
            <person name="Li D."/>
            <person name="Tang Q."/>
            <person name="Xiao L."/>
            <person name="Rajput S."/>
            <person name="Deng P."/>
            <person name="Jia W."/>
            <person name="Huang R."/>
            <person name="Zhang M."/>
            <person name="Sun Y."/>
            <person name="Hu J."/>
            <person name="Fu X."/>
            <person name="Schnable P.S."/>
            <person name="Li F."/>
            <person name="Zhang H."/>
            <person name="Feng B."/>
            <person name="Zhu X."/>
            <person name="Liu R."/>
            <person name="Schnable J.C."/>
            <person name="Zhu J.-K."/>
            <person name="Zhang H."/>
        </authorList>
    </citation>
    <scope>NUCLEOTIDE SEQUENCE [LARGE SCALE GENOMIC DNA]</scope>
</reference>